<organism evidence="1 2">
    <name type="scientific">Trueperella bialowiezensis</name>
    <dbReference type="NCBI Taxonomy" id="312285"/>
    <lineage>
        <taxon>Bacteria</taxon>
        <taxon>Bacillati</taxon>
        <taxon>Actinomycetota</taxon>
        <taxon>Actinomycetes</taxon>
        <taxon>Actinomycetales</taxon>
        <taxon>Actinomycetaceae</taxon>
        <taxon>Trueperella</taxon>
    </lineage>
</organism>
<dbReference type="EMBL" id="LR134476">
    <property type="protein sequence ID" value="VEI13948.1"/>
    <property type="molecule type" value="Genomic_DNA"/>
</dbReference>
<dbReference type="Gene3D" id="3.40.50.300">
    <property type="entry name" value="P-loop containing nucleotide triphosphate hydrolases"/>
    <property type="match status" value="1"/>
</dbReference>
<accession>A0A3S4Z6A2</accession>
<reference evidence="1 2" key="1">
    <citation type="submission" date="2018-12" db="EMBL/GenBank/DDBJ databases">
        <authorList>
            <consortium name="Pathogen Informatics"/>
        </authorList>
    </citation>
    <scope>NUCLEOTIDE SEQUENCE [LARGE SCALE GENOMIC DNA]</scope>
    <source>
        <strain evidence="1 2">NCTC13354</strain>
    </source>
</reference>
<dbReference type="OrthoDB" id="145933at2"/>
<evidence type="ECO:0000313" key="2">
    <source>
        <dbReference type="Proteomes" id="UP000269542"/>
    </source>
</evidence>
<evidence type="ECO:0000313" key="1">
    <source>
        <dbReference type="EMBL" id="VEI13948.1"/>
    </source>
</evidence>
<dbReference type="KEGG" id="tbw:NCTC13354_01674"/>
<keyword evidence="2" id="KW-1185">Reference proteome</keyword>
<evidence type="ECO:0008006" key="3">
    <source>
        <dbReference type="Google" id="ProtNLM"/>
    </source>
</evidence>
<dbReference type="SUPFAM" id="SSF52540">
    <property type="entry name" value="P-loop containing nucleoside triphosphate hydrolases"/>
    <property type="match status" value="1"/>
</dbReference>
<dbReference type="InterPro" id="IPR027417">
    <property type="entry name" value="P-loop_NTPase"/>
</dbReference>
<gene>
    <name evidence="1" type="ORF">NCTC13354_01674</name>
</gene>
<sequence>MTTLSYDLARRIANVLEREHRHLSDEPSEGHSVHGIEKVDLTAKRMRRAKKSYNARFLNRLVRSRDYEGFHLIRGKDVEPQMGDFVLARVVSIGQHKRLESQNSRRRSLFAGDEIIVAYGDRYAPDQFLAEVPRNLNYTNLVAAGGVAARVIEKHTAINPATVIEPLGLICDDEGVLTTHRVSPEKVRPWQEAATQMQAMDNKPQVIVVFGSSMNSGKSTTVGCLINGLSAAGFTVHSGKATGTGAGNDAGLFNDAGADRVVDFTDYGYPTTYKLDFEQVKSIFFTMVADLAADNPDYVIIEIADGIYQGETNALINDADFHGLVDSVLFACGEALSAAAGVKLLQEANMPLVAVSGVLTRAPLIVQEARAVIDVDIIPTYDLCLPDVVQDVVGAK</sequence>
<proteinExistence type="predicted"/>
<dbReference type="AlphaFoldDB" id="A0A3S4Z6A2"/>
<dbReference type="Proteomes" id="UP000269542">
    <property type="component" value="Chromosome"/>
</dbReference>
<name>A0A3S4Z6A2_9ACTO</name>
<protein>
    <recommendedName>
        <fullName evidence="3">DUF1611 domain-containing protein</fullName>
    </recommendedName>
</protein>